<gene>
    <name evidence="1" type="ORF">CC86DRAFT_281745</name>
</gene>
<feature type="non-terminal residue" evidence="1">
    <location>
        <position position="1"/>
    </location>
</feature>
<dbReference type="OrthoDB" id="3787832at2759"/>
<accession>A0A6A7AED9</accession>
<organism evidence="1 2">
    <name type="scientific">Ophiobolus disseminans</name>
    <dbReference type="NCBI Taxonomy" id="1469910"/>
    <lineage>
        <taxon>Eukaryota</taxon>
        <taxon>Fungi</taxon>
        <taxon>Dikarya</taxon>
        <taxon>Ascomycota</taxon>
        <taxon>Pezizomycotina</taxon>
        <taxon>Dothideomycetes</taxon>
        <taxon>Pleosporomycetidae</taxon>
        <taxon>Pleosporales</taxon>
        <taxon>Pleosporineae</taxon>
        <taxon>Phaeosphaeriaceae</taxon>
        <taxon>Ophiobolus</taxon>
    </lineage>
</organism>
<keyword evidence="2" id="KW-1185">Reference proteome</keyword>
<reference evidence="1" key="1">
    <citation type="journal article" date="2020" name="Stud. Mycol.">
        <title>101 Dothideomycetes genomes: a test case for predicting lifestyles and emergence of pathogens.</title>
        <authorList>
            <person name="Haridas S."/>
            <person name="Albert R."/>
            <person name="Binder M."/>
            <person name="Bloem J."/>
            <person name="Labutti K."/>
            <person name="Salamov A."/>
            <person name="Andreopoulos B."/>
            <person name="Baker S."/>
            <person name="Barry K."/>
            <person name="Bills G."/>
            <person name="Bluhm B."/>
            <person name="Cannon C."/>
            <person name="Castanera R."/>
            <person name="Culley D."/>
            <person name="Daum C."/>
            <person name="Ezra D."/>
            <person name="Gonzalez J."/>
            <person name="Henrissat B."/>
            <person name="Kuo A."/>
            <person name="Liang C."/>
            <person name="Lipzen A."/>
            <person name="Lutzoni F."/>
            <person name="Magnuson J."/>
            <person name="Mondo S."/>
            <person name="Nolan M."/>
            <person name="Ohm R."/>
            <person name="Pangilinan J."/>
            <person name="Park H.-J."/>
            <person name="Ramirez L."/>
            <person name="Alfaro M."/>
            <person name="Sun H."/>
            <person name="Tritt A."/>
            <person name="Yoshinaga Y."/>
            <person name="Zwiers L.-H."/>
            <person name="Turgeon B."/>
            <person name="Goodwin S."/>
            <person name="Spatafora J."/>
            <person name="Crous P."/>
            <person name="Grigoriev I."/>
        </authorList>
    </citation>
    <scope>NUCLEOTIDE SEQUENCE</scope>
    <source>
        <strain evidence="1">CBS 113818</strain>
    </source>
</reference>
<dbReference type="AlphaFoldDB" id="A0A6A7AED9"/>
<sequence length="128" mass="14047">TEVREKDPVDATYDFTAYDGTVVKWVFKTSLEKKYGIRYPIKNAKCPIYSDKMLSKPENGGLGKSYCVVDGTGGDFIGGDNNAKGIERMSGGGAVLVMGSTEEPWMTKEEKGEGKGYLKYIARLKWGA</sequence>
<evidence type="ECO:0000313" key="2">
    <source>
        <dbReference type="Proteomes" id="UP000799424"/>
    </source>
</evidence>
<dbReference type="Proteomes" id="UP000799424">
    <property type="component" value="Unassembled WGS sequence"/>
</dbReference>
<proteinExistence type="predicted"/>
<dbReference type="EMBL" id="MU006218">
    <property type="protein sequence ID" value="KAF2831681.1"/>
    <property type="molecule type" value="Genomic_DNA"/>
</dbReference>
<protein>
    <submittedName>
        <fullName evidence="1">Uncharacterized protein</fullName>
    </submittedName>
</protein>
<evidence type="ECO:0000313" key="1">
    <source>
        <dbReference type="EMBL" id="KAF2831681.1"/>
    </source>
</evidence>
<name>A0A6A7AED9_9PLEO</name>